<evidence type="ECO:0000313" key="6">
    <source>
        <dbReference type="Proteomes" id="UP000217141"/>
    </source>
</evidence>
<evidence type="ECO:0000256" key="3">
    <source>
        <dbReference type="ARBA" id="ARBA00023125"/>
    </source>
</evidence>
<evidence type="ECO:0000313" key="5">
    <source>
        <dbReference type="EMBL" id="ASY46046.1"/>
    </source>
</evidence>
<evidence type="ECO:0000256" key="1">
    <source>
        <dbReference type="ARBA" id="ARBA00010529"/>
    </source>
</evidence>
<comment type="similarity">
    <text evidence="1 4">Belongs to the bacterial histone-like protein family.</text>
</comment>
<dbReference type="EMBL" id="CP022746">
    <property type="protein sequence ID" value="ASY46046.1"/>
    <property type="molecule type" value="Genomic_DNA"/>
</dbReference>
<dbReference type="Proteomes" id="UP000217141">
    <property type="component" value="Chromosome II"/>
</dbReference>
<dbReference type="InterPro" id="IPR010992">
    <property type="entry name" value="IHF-like_DNA-bd_dom_sf"/>
</dbReference>
<dbReference type="PANTHER" id="PTHR33175:SF3">
    <property type="entry name" value="DNA-BINDING PROTEIN HU-BETA"/>
    <property type="match status" value="1"/>
</dbReference>
<dbReference type="KEGG" id="shyd:CJD35_16150"/>
<dbReference type="GO" id="GO:0030527">
    <property type="term" value="F:structural constituent of chromatin"/>
    <property type="evidence" value="ECO:0007669"/>
    <property type="project" value="InterPro"/>
</dbReference>
<proteinExistence type="inferred from homology"/>
<dbReference type="CDD" id="cd00591">
    <property type="entry name" value="HU_IHF"/>
    <property type="match status" value="1"/>
</dbReference>
<dbReference type="PANTHER" id="PTHR33175">
    <property type="entry name" value="DNA-BINDING PROTEIN HU"/>
    <property type="match status" value="1"/>
</dbReference>
<keyword evidence="2" id="KW-0226">DNA condensation</keyword>
<dbReference type="AlphaFoldDB" id="A0A249MXI5"/>
<keyword evidence="3" id="KW-0238">DNA-binding</keyword>
<dbReference type="SMART" id="SM00411">
    <property type="entry name" value="BHL"/>
    <property type="match status" value="1"/>
</dbReference>
<sequence length="91" mass="9553">MSLSDLIATIAANEGLPKTDVKKVVDGLFAQIAKAAEKDEEVSVPGFGKFKVKHSAARDGRNPSTGETISIAASRKLGFTPAKALKDRLNG</sequence>
<name>A0A249MXI5_SPHXE</name>
<dbReference type="InterPro" id="IPR000119">
    <property type="entry name" value="Hist_DNA-bd"/>
</dbReference>
<organism evidence="5 6">
    <name type="scientific">Sphingobium xenophagum</name>
    <dbReference type="NCBI Taxonomy" id="121428"/>
    <lineage>
        <taxon>Bacteria</taxon>
        <taxon>Pseudomonadati</taxon>
        <taxon>Pseudomonadota</taxon>
        <taxon>Alphaproteobacteria</taxon>
        <taxon>Sphingomonadales</taxon>
        <taxon>Sphingomonadaceae</taxon>
        <taxon>Sphingobium</taxon>
    </lineage>
</organism>
<evidence type="ECO:0000256" key="4">
    <source>
        <dbReference type="RuleBase" id="RU003939"/>
    </source>
</evidence>
<protein>
    <submittedName>
        <fullName evidence="5">Integration host factor</fullName>
    </submittedName>
</protein>
<dbReference type="SUPFAM" id="SSF47729">
    <property type="entry name" value="IHF-like DNA-binding proteins"/>
    <property type="match status" value="1"/>
</dbReference>
<dbReference type="GO" id="GO:0005829">
    <property type="term" value="C:cytosol"/>
    <property type="evidence" value="ECO:0007669"/>
    <property type="project" value="TreeGrafter"/>
</dbReference>
<gene>
    <name evidence="5" type="ORF">CJD35_16150</name>
</gene>
<dbReference type="RefSeq" id="WP_095687252.1">
    <property type="nucleotide sequence ID" value="NZ_CP022746.1"/>
</dbReference>
<reference evidence="5 6" key="1">
    <citation type="submission" date="2017-08" db="EMBL/GenBank/DDBJ databases">
        <title>Whole Genome Sequence of Sphingobium hydrophobicum C1: Insights into Adaption to the Electronic-waste Contaminated Sediment.</title>
        <authorList>
            <person name="Song D."/>
            <person name="Chen X."/>
            <person name="Xu M."/>
        </authorList>
    </citation>
    <scope>NUCLEOTIDE SEQUENCE [LARGE SCALE GENOMIC DNA]</scope>
    <source>
        <strain evidence="5 6">C1</strain>
    </source>
</reference>
<dbReference type="PRINTS" id="PR01727">
    <property type="entry name" value="DNABINDINGHU"/>
</dbReference>
<dbReference type="Pfam" id="PF00216">
    <property type="entry name" value="Bac_DNA_binding"/>
    <property type="match status" value="1"/>
</dbReference>
<dbReference type="Gene3D" id="4.10.520.10">
    <property type="entry name" value="IHF-like DNA-binding proteins"/>
    <property type="match status" value="1"/>
</dbReference>
<dbReference type="GO" id="GO:0030261">
    <property type="term" value="P:chromosome condensation"/>
    <property type="evidence" value="ECO:0007669"/>
    <property type="project" value="UniProtKB-KW"/>
</dbReference>
<accession>A0A249MXI5</accession>
<dbReference type="GO" id="GO:0003677">
    <property type="term" value="F:DNA binding"/>
    <property type="evidence" value="ECO:0007669"/>
    <property type="project" value="UniProtKB-KW"/>
</dbReference>
<evidence type="ECO:0000256" key="2">
    <source>
        <dbReference type="ARBA" id="ARBA00023067"/>
    </source>
</evidence>